<name>A0ABS8C8D7_9ALTE</name>
<dbReference type="Proteomes" id="UP000633814">
    <property type="component" value="Unassembled WGS sequence"/>
</dbReference>
<evidence type="ECO:0000313" key="9">
    <source>
        <dbReference type="EMBL" id="MCB5228230.1"/>
    </source>
</evidence>
<evidence type="ECO:0000256" key="4">
    <source>
        <dbReference type="ARBA" id="ARBA00022679"/>
    </source>
</evidence>
<dbReference type="PANTHER" id="PTHR47816">
    <property type="entry name" value="RIBOSOMAL RNA SMALL SUBUNIT METHYLTRANSFERASE C"/>
    <property type="match status" value="1"/>
</dbReference>
<comment type="similarity">
    <text evidence="6">Belongs to the methyltransferase superfamily. RsmC family.</text>
</comment>
<dbReference type="InterPro" id="IPR046977">
    <property type="entry name" value="RsmC/RlmG"/>
</dbReference>
<dbReference type="GO" id="GO:0032259">
    <property type="term" value="P:methylation"/>
    <property type="evidence" value="ECO:0007669"/>
    <property type="project" value="UniProtKB-KW"/>
</dbReference>
<sequence length="335" mass="36159">MLANTSQLILRNLADLTGAVLFVEPEADLLSHQLHELSSFSCFTTDAAVNHQWQRAAKNVYFSAEPKFTEQFNTVVLFYPKSKEQLAGTLQLISGALAADAQLFLVGDNKGGIKSLVTHAEKLGLHAHKLDNAKHCLWFSLSGALDSLPANRLSEFSLTIANSPLKVCSLPGVFNHGKLDKGTALLLEHVTHIQDGMVLDFACGAGIIGAYLKQQAPAIELYCSDISALAVKATVATLKANSLKGEVVAADGLPAHPLTFKHIVSNPPFHTGIKTDYSISEALISQSVQRLQKGGTLTVVANNHLAYQQLFEQAFGKVNVLAKRHGFVIYQAVKH</sequence>
<comment type="catalytic activity">
    <reaction evidence="6">
        <text>guanosine(1207) in 16S rRNA + S-adenosyl-L-methionine = N(2)-methylguanosine(1207) in 16S rRNA + S-adenosyl-L-homocysteine + H(+)</text>
        <dbReference type="Rhea" id="RHEA:42736"/>
        <dbReference type="Rhea" id="RHEA-COMP:10213"/>
        <dbReference type="Rhea" id="RHEA-COMP:10214"/>
        <dbReference type="ChEBI" id="CHEBI:15378"/>
        <dbReference type="ChEBI" id="CHEBI:57856"/>
        <dbReference type="ChEBI" id="CHEBI:59789"/>
        <dbReference type="ChEBI" id="CHEBI:74269"/>
        <dbReference type="ChEBI" id="CHEBI:74481"/>
        <dbReference type="EC" id="2.1.1.172"/>
    </reaction>
</comment>
<accession>A0ABS8C8D7</accession>
<keyword evidence="1 6" id="KW-0963">Cytoplasm</keyword>
<dbReference type="InterPro" id="IPR013675">
    <property type="entry name" value="Mtase_sm_N"/>
</dbReference>
<comment type="subunit">
    <text evidence="6">Monomer.</text>
</comment>
<gene>
    <name evidence="6" type="primary">rsmC</name>
    <name evidence="9" type="ORF">JAO78_015575</name>
</gene>
<proteinExistence type="inferred from homology"/>
<keyword evidence="5 6" id="KW-0949">S-adenosyl-L-methionine</keyword>
<reference evidence="9 10" key="1">
    <citation type="submission" date="2021-10" db="EMBL/GenBank/DDBJ databases">
        <title>Alishewanella koreense sp. nov. isolated from seawater of southwestern coast in South Korea and the proposal for the reclassification of Rheinheimera perlucida and Rheinheimera tuosuensis as Arsukibacterium perlucida and Arsukibacterium tuosuensis.</title>
        <authorList>
            <person name="Kim K.H."/>
            <person name="Ruan W."/>
            <person name="Kim K.R."/>
            <person name="Baek J.H."/>
            <person name="Jeon C.O."/>
        </authorList>
    </citation>
    <scope>NUCLEOTIDE SEQUENCE [LARGE SCALE GENOMIC DNA]</scope>
    <source>
        <strain evidence="9 10">16-MA</strain>
    </source>
</reference>
<dbReference type="SUPFAM" id="SSF53335">
    <property type="entry name" value="S-adenosyl-L-methionine-dependent methyltransferases"/>
    <property type="match status" value="1"/>
</dbReference>
<dbReference type="CDD" id="cd02440">
    <property type="entry name" value="AdoMet_MTases"/>
    <property type="match status" value="1"/>
</dbReference>
<dbReference type="Gene3D" id="3.40.50.150">
    <property type="entry name" value="Vaccinia Virus protein VP39"/>
    <property type="match status" value="2"/>
</dbReference>
<dbReference type="HAMAP" id="MF_01862">
    <property type="entry name" value="16SrRNA_methyltr_C"/>
    <property type="match status" value="1"/>
</dbReference>
<dbReference type="InterPro" id="IPR029063">
    <property type="entry name" value="SAM-dependent_MTases_sf"/>
</dbReference>
<protein>
    <recommendedName>
        <fullName evidence="6">Ribosomal RNA small subunit methyltransferase C</fullName>
        <ecNumber evidence="6">2.1.1.172</ecNumber>
    </recommendedName>
    <alternativeName>
        <fullName evidence="6">16S rRNA m2G1207 methyltransferase</fullName>
    </alternativeName>
    <alternativeName>
        <fullName evidence="6">rRNA (guanine-N(2)-)-methyltransferase RsmC</fullName>
    </alternativeName>
</protein>
<comment type="function">
    <text evidence="6">Specifically methylates the guanine in position 1207 of 16S rRNA in the 30S particle.</text>
</comment>
<keyword evidence="2 6" id="KW-0698">rRNA processing</keyword>
<dbReference type="EC" id="2.1.1.172" evidence="6"/>
<evidence type="ECO:0000256" key="6">
    <source>
        <dbReference type="HAMAP-Rule" id="MF_01862"/>
    </source>
</evidence>
<dbReference type="Pfam" id="PF05175">
    <property type="entry name" value="MTS"/>
    <property type="match status" value="1"/>
</dbReference>
<evidence type="ECO:0000256" key="5">
    <source>
        <dbReference type="ARBA" id="ARBA00022691"/>
    </source>
</evidence>
<dbReference type="InterPro" id="IPR023543">
    <property type="entry name" value="rRNA_ssu_MeTfrase_C"/>
</dbReference>
<evidence type="ECO:0000259" key="7">
    <source>
        <dbReference type="Pfam" id="PF05175"/>
    </source>
</evidence>
<keyword evidence="4 6" id="KW-0808">Transferase</keyword>
<dbReference type="InterPro" id="IPR002052">
    <property type="entry name" value="DNA_methylase_N6_adenine_CS"/>
</dbReference>
<evidence type="ECO:0000259" key="8">
    <source>
        <dbReference type="Pfam" id="PF08468"/>
    </source>
</evidence>
<evidence type="ECO:0000256" key="3">
    <source>
        <dbReference type="ARBA" id="ARBA00022603"/>
    </source>
</evidence>
<keyword evidence="3 6" id="KW-0489">Methyltransferase</keyword>
<dbReference type="InterPro" id="IPR007848">
    <property type="entry name" value="Small_mtfrase_dom"/>
</dbReference>
<feature type="domain" description="Methyltransferase small N-terminal" evidence="8">
    <location>
        <begin position="6"/>
        <end position="140"/>
    </location>
</feature>
<dbReference type="RefSeq" id="WP_226752294.1">
    <property type="nucleotide sequence ID" value="NZ_JAEINI020000017.1"/>
</dbReference>
<dbReference type="GO" id="GO:0008168">
    <property type="term" value="F:methyltransferase activity"/>
    <property type="evidence" value="ECO:0007669"/>
    <property type="project" value="UniProtKB-KW"/>
</dbReference>
<organism evidence="9 10">
    <name type="scientific">Alishewanella maricola</name>
    <dbReference type="NCBI Taxonomy" id="2795740"/>
    <lineage>
        <taxon>Bacteria</taxon>
        <taxon>Pseudomonadati</taxon>
        <taxon>Pseudomonadota</taxon>
        <taxon>Gammaproteobacteria</taxon>
        <taxon>Alteromonadales</taxon>
        <taxon>Alteromonadaceae</taxon>
        <taxon>Alishewanella</taxon>
    </lineage>
</organism>
<evidence type="ECO:0000313" key="10">
    <source>
        <dbReference type="Proteomes" id="UP000633814"/>
    </source>
</evidence>
<comment type="caution">
    <text evidence="9">The sequence shown here is derived from an EMBL/GenBank/DDBJ whole genome shotgun (WGS) entry which is preliminary data.</text>
</comment>
<dbReference type="EMBL" id="JAEINI020000017">
    <property type="protein sequence ID" value="MCB5228230.1"/>
    <property type="molecule type" value="Genomic_DNA"/>
</dbReference>
<dbReference type="PROSITE" id="PS00092">
    <property type="entry name" value="N6_MTASE"/>
    <property type="match status" value="1"/>
</dbReference>
<dbReference type="Pfam" id="PF08468">
    <property type="entry name" value="MTS_N"/>
    <property type="match status" value="1"/>
</dbReference>
<dbReference type="PANTHER" id="PTHR47816:SF4">
    <property type="entry name" value="RIBOSOMAL RNA SMALL SUBUNIT METHYLTRANSFERASE C"/>
    <property type="match status" value="1"/>
</dbReference>
<keyword evidence="10" id="KW-1185">Reference proteome</keyword>
<evidence type="ECO:0000256" key="1">
    <source>
        <dbReference type="ARBA" id="ARBA00022490"/>
    </source>
</evidence>
<evidence type="ECO:0000256" key="2">
    <source>
        <dbReference type="ARBA" id="ARBA00022552"/>
    </source>
</evidence>
<feature type="domain" description="Methyltransferase small" evidence="7">
    <location>
        <begin position="165"/>
        <end position="331"/>
    </location>
</feature>
<comment type="subcellular location">
    <subcellularLocation>
        <location evidence="6">Cytoplasm</location>
    </subcellularLocation>
</comment>